<accession>A0A914DGZ4</accession>
<dbReference type="Proteomes" id="UP000887540">
    <property type="component" value="Unplaced"/>
</dbReference>
<name>A0A914DGZ4_9BILA</name>
<organism evidence="2 3">
    <name type="scientific">Acrobeloides nanus</name>
    <dbReference type="NCBI Taxonomy" id="290746"/>
    <lineage>
        <taxon>Eukaryota</taxon>
        <taxon>Metazoa</taxon>
        <taxon>Ecdysozoa</taxon>
        <taxon>Nematoda</taxon>
        <taxon>Chromadorea</taxon>
        <taxon>Rhabditida</taxon>
        <taxon>Tylenchina</taxon>
        <taxon>Cephalobomorpha</taxon>
        <taxon>Cephaloboidea</taxon>
        <taxon>Cephalobidae</taxon>
        <taxon>Acrobeloides</taxon>
    </lineage>
</organism>
<dbReference type="InterPro" id="IPR029058">
    <property type="entry name" value="AB_hydrolase_fold"/>
</dbReference>
<evidence type="ECO:0000313" key="2">
    <source>
        <dbReference type="Proteomes" id="UP000887540"/>
    </source>
</evidence>
<evidence type="ECO:0000313" key="3">
    <source>
        <dbReference type="WBParaSite" id="ACRNAN_scaffold2575.g27777.t1"/>
    </source>
</evidence>
<dbReference type="AlphaFoldDB" id="A0A914DGZ4"/>
<feature type="domain" description="Fungal lipase-type" evidence="1">
    <location>
        <begin position="81"/>
        <end position="213"/>
    </location>
</feature>
<reference evidence="3" key="1">
    <citation type="submission" date="2022-11" db="UniProtKB">
        <authorList>
            <consortium name="WormBaseParasite"/>
        </authorList>
    </citation>
    <scope>IDENTIFICATION</scope>
</reference>
<dbReference type="GO" id="GO:0006629">
    <property type="term" value="P:lipid metabolic process"/>
    <property type="evidence" value="ECO:0007669"/>
    <property type="project" value="InterPro"/>
</dbReference>
<dbReference type="SUPFAM" id="SSF53474">
    <property type="entry name" value="alpha/beta-Hydrolases"/>
    <property type="match status" value="1"/>
</dbReference>
<dbReference type="CDD" id="cd00519">
    <property type="entry name" value="Lipase_3"/>
    <property type="match status" value="1"/>
</dbReference>
<dbReference type="Pfam" id="PF01764">
    <property type="entry name" value="Lipase_3"/>
    <property type="match status" value="1"/>
</dbReference>
<sequence length="283" mass="32500">MPNYYDEYYAHWKLVPISYALLSNEVQSNSSVFINYLDGCFFNHTFITYVDQVCDLKTPASPNITCVGSIWASHDDQAIILMFRGTNTNPELFEEEDDYNLTVPFPGGGTVQKWYYNAFTIIWNAGLRDALLTAKNTYPSYELWVTGLSLGGGLSSLAAPYISQMGYFDKNNIKLLNFGAMRVGKPDFVARFPSLVPWAYRLVHRYDIVPHWFQDFGFINYAKEIWYNNTMDNGDPWIECDQVESLKCSDSVNSSLYTFNDHQYFKHRSCVKFTTPPPPTTLP</sequence>
<keyword evidence="2" id="KW-1185">Reference proteome</keyword>
<evidence type="ECO:0000259" key="1">
    <source>
        <dbReference type="Pfam" id="PF01764"/>
    </source>
</evidence>
<protein>
    <submittedName>
        <fullName evidence="3">Fungal lipase-like domain-containing protein</fullName>
    </submittedName>
</protein>
<dbReference type="PANTHER" id="PTHR45908">
    <property type="entry name" value="PROTEIN CBG11750-RELATED"/>
    <property type="match status" value="1"/>
</dbReference>
<dbReference type="Gene3D" id="3.40.50.1820">
    <property type="entry name" value="alpha/beta hydrolase"/>
    <property type="match status" value="1"/>
</dbReference>
<dbReference type="WBParaSite" id="ACRNAN_scaffold2575.g27777.t1">
    <property type="protein sequence ID" value="ACRNAN_scaffold2575.g27777.t1"/>
    <property type="gene ID" value="ACRNAN_scaffold2575.g27777"/>
</dbReference>
<proteinExistence type="predicted"/>
<dbReference type="InterPro" id="IPR002921">
    <property type="entry name" value="Fungal_lipase-type"/>
</dbReference>